<evidence type="ECO:0000313" key="1">
    <source>
        <dbReference type="EMBL" id="CDW36353.1"/>
    </source>
</evidence>
<dbReference type="EMBL" id="HACA01018992">
    <property type="protein sequence ID" value="CDW36353.1"/>
    <property type="molecule type" value="Transcribed_RNA"/>
</dbReference>
<accession>A0A0K2UDP6</accession>
<reference evidence="1" key="1">
    <citation type="submission" date="2014-05" db="EMBL/GenBank/DDBJ databases">
        <authorList>
            <person name="Chronopoulou M."/>
        </authorList>
    </citation>
    <scope>NUCLEOTIDE SEQUENCE</scope>
    <source>
        <tissue evidence="1">Whole organism</tissue>
    </source>
</reference>
<organism evidence="1">
    <name type="scientific">Lepeophtheirus salmonis</name>
    <name type="common">Salmon louse</name>
    <name type="synonym">Caligus salmonis</name>
    <dbReference type="NCBI Taxonomy" id="72036"/>
    <lineage>
        <taxon>Eukaryota</taxon>
        <taxon>Metazoa</taxon>
        <taxon>Ecdysozoa</taxon>
        <taxon>Arthropoda</taxon>
        <taxon>Crustacea</taxon>
        <taxon>Multicrustacea</taxon>
        <taxon>Hexanauplia</taxon>
        <taxon>Copepoda</taxon>
        <taxon>Siphonostomatoida</taxon>
        <taxon>Caligidae</taxon>
        <taxon>Lepeophtheirus</taxon>
    </lineage>
</organism>
<name>A0A0K2UDP6_LEPSM</name>
<protein>
    <submittedName>
        <fullName evidence="1">Uncharacterized protein</fullName>
    </submittedName>
</protein>
<proteinExistence type="predicted"/>
<dbReference type="AlphaFoldDB" id="A0A0K2UDP6"/>
<sequence>MSMNSFRSTCRLVGLSKVIESRGVSLMNINSLDDVQLIFFFKEKPIYPTTK</sequence>